<dbReference type="EMBL" id="CAJDKC010000003">
    <property type="protein sequence ID" value="CAD0338740.1"/>
    <property type="molecule type" value="Genomic_DNA"/>
</dbReference>
<dbReference type="AlphaFoldDB" id="A0A6V7DQI1"/>
<feature type="domain" description="Glycosyltransferase 2-like" evidence="1">
    <location>
        <begin position="605"/>
        <end position="726"/>
    </location>
</feature>
<protein>
    <recommendedName>
        <fullName evidence="1">Glycosyltransferase 2-like domain-containing protein</fullName>
    </recommendedName>
</protein>
<name>A0A6V7DQI1_9XANT</name>
<proteinExistence type="predicted"/>
<reference evidence="2 3" key="1">
    <citation type="submission" date="2020-07" db="EMBL/GenBank/DDBJ databases">
        <authorList>
            <person name="Pothier F. J."/>
        </authorList>
    </citation>
    <scope>NUCLEOTIDE SEQUENCE [LARGE SCALE GENOMIC DNA]</scope>
    <source>
        <strain evidence="2 3">CFBP 7900</strain>
    </source>
</reference>
<dbReference type="Gene3D" id="3.40.50.2000">
    <property type="entry name" value="Glycogen Phosphorylase B"/>
    <property type="match status" value="1"/>
</dbReference>
<dbReference type="PANTHER" id="PTHR43685:SF2">
    <property type="entry name" value="GLYCOSYLTRANSFERASE 2-LIKE DOMAIN-CONTAINING PROTEIN"/>
    <property type="match status" value="1"/>
</dbReference>
<dbReference type="SUPFAM" id="SSF53448">
    <property type="entry name" value="Nucleotide-diphospho-sugar transferases"/>
    <property type="match status" value="2"/>
</dbReference>
<feature type="domain" description="Glycosyltransferase 2-like" evidence="1">
    <location>
        <begin position="34"/>
        <end position="157"/>
    </location>
</feature>
<evidence type="ECO:0000259" key="1">
    <source>
        <dbReference type="Pfam" id="PF00535"/>
    </source>
</evidence>
<accession>A0A6V7DQI1</accession>
<sequence>MHFASEAKSVSSVAQAPTNFEHGELCMASPSLVSIVMPTYKPRYFGQALDSVLAQSYTALELVICDDNGDGAIESILAPRLASAPFPIRYHRNAPRLGELASTIRGIALAQGEYVKFLHDDDVLQPDCIAQLVAAMERNPGTALASSRRLRIDDDGAPLPDILATHFPFAEDVLIDGPELVSFLADHAINFIGEPSCVLARRADLMALGGELMMLNGKAIHWVGDLAIYVKLLRHGNLALLSSTLTHFRVSSAQFSQAGRDQPGIGDQGHEDLRQGIRQLGWRRENGDNRQVRVAPLSPHKARVFKSVDLVNALMQSAGMAERVSPSTWLGVRHPSNVQRSLIEARLQAHAGGPRIAVMLVDSNGDAAAVAATQASLAAVACYPNQQTWVLSSSPQQATEYGERGVLIGPNGLASTLNQVIATQDSIDWVLLVEAGSMFTASGLLMLALEMLALPDDCQAVYADEVVALDDGQLGLAMRPALYLDMLLSAPSTMSRHWLFRHRTLLADGGFPAGSGDAFELDYQLGLVERHGLACIQHIAEPLLVASANTSRHSDKDEQRAITRHLAARGYVDAVVSSNGPGRHVVDYQHAPQPLVSILVLVDGRLAQVQRCLESVLANTAYPHYELLLLDRGDSAEPELRDWLTGIDNLGLQQIRVLHFEGEPSREAACNAAAEQARGDVLLWLAAGAAAIKADWLAQLLNHALRPEVGAVAGKLLRGDGTVHHAGLLLGLGAPAARAFEGAAFDESGYLQRLQLDQNYSALSGECLMLPRQLFLDAGGFAQEPALAQWSDVDLCLRLQQAGYLNVYAARAQLLIDPPETAPATALDEEAMYARWLPVMANDPAYNPGFSLDPGAGFKLADPRASWRPLQSWRPLPSVIALPADIEGCGHYRVIQPLRALREAGMVEGVLFNGYLEISELARQDPDVVILQRQVGEPGLEAMRRMKALSRAFKVYELDDYLPNLPLKNAHREHMPKDILKTVRRGLGMVDRFVVSTPALAEAFAGLHSDIRVAENRLPAHWWNVLPERSLERGRRPRIGWAGGASHTGDLELIADVVRELADEVDWVFMGMYPFALRQHIHHFQPGVPIDHYPAALAALDLDLALAPVEQNLFNECKSNLRLLEYGACGYPVIASDVRCYQGNLPVTLVKNRYRDWIGAIREHLADPAAAAAKGAALREVVRRDWMLTGSNLDRWREAWLPD</sequence>
<dbReference type="InterPro" id="IPR001173">
    <property type="entry name" value="Glyco_trans_2-like"/>
</dbReference>
<dbReference type="EMBL" id="CAJDKC010000003">
    <property type="protein sequence ID" value="CAD0338731.1"/>
    <property type="molecule type" value="Genomic_DNA"/>
</dbReference>
<dbReference type="Gene3D" id="3.90.550.10">
    <property type="entry name" value="Spore Coat Polysaccharide Biosynthesis Protein SpsA, Chain A"/>
    <property type="match status" value="2"/>
</dbReference>
<dbReference type="Proteomes" id="UP000587508">
    <property type="component" value="Unassembled WGS sequence"/>
</dbReference>
<dbReference type="SUPFAM" id="SSF53756">
    <property type="entry name" value="UDP-Glycosyltransferase/glycogen phosphorylase"/>
    <property type="match status" value="1"/>
</dbReference>
<evidence type="ECO:0000313" key="2">
    <source>
        <dbReference type="EMBL" id="CAD0338740.1"/>
    </source>
</evidence>
<dbReference type="InterPro" id="IPR050834">
    <property type="entry name" value="Glycosyltransf_2"/>
</dbReference>
<gene>
    <name evidence="2" type="ORF">CFBP7900_23830</name>
</gene>
<dbReference type="PANTHER" id="PTHR43685">
    <property type="entry name" value="GLYCOSYLTRANSFERASE"/>
    <property type="match status" value="1"/>
</dbReference>
<evidence type="ECO:0000313" key="3">
    <source>
        <dbReference type="Proteomes" id="UP000587508"/>
    </source>
</evidence>
<dbReference type="InterPro" id="IPR029044">
    <property type="entry name" value="Nucleotide-diphossugar_trans"/>
</dbReference>
<comment type="caution">
    <text evidence="2">The sequence shown here is derived from an EMBL/GenBank/DDBJ whole genome shotgun (WGS) entry which is preliminary data.</text>
</comment>
<dbReference type="Pfam" id="PF00535">
    <property type="entry name" value="Glycos_transf_2"/>
    <property type="match status" value="2"/>
</dbReference>
<organism evidence="2 3">
    <name type="scientific">Xanthomonas hortorum pv. carotae</name>
    <dbReference type="NCBI Taxonomy" id="487904"/>
    <lineage>
        <taxon>Bacteria</taxon>
        <taxon>Pseudomonadati</taxon>
        <taxon>Pseudomonadota</taxon>
        <taxon>Gammaproteobacteria</taxon>
        <taxon>Lysobacterales</taxon>
        <taxon>Lysobacteraceae</taxon>
        <taxon>Xanthomonas</taxon>
    </lineage>
</organism>